<protein>
    <submittedName>
        <fullName evidence="3">Uncharacterized protein</fullName>
    </submittedName>
</protein>
<reference evidence="4 5" key="1">
    <citation type="submission" date="2015-03" db="EMBL/GenBank/DDBJ databases">
        <authorList>
            <consortium name="Pathogen Informatics"/>
        </authorList>
    </citation>
    <scope>NUCLEOTIDE SEQUENCE [LARGE SCALE GENOMIC DNA]</scope>
    <source>
        <strain evidence="2 4">Bir 172</strain>
        <strain evidence="3 5">Bir 187</strain>
    </source>
</reference>
<evidence type="ECO:0000313" key="4">
    <source>
        <dbReference type="Proteomes" id="UP000048948"/>
    </source>
</evidence>
<name>A0A654ZL12_MYCTX</name>
<evidence type="ECO:0000256" key="1">
    <source>
        <dbReference type="SAM" id="MobiDB-lite"/>
    </source>
</evidence>
<dbReference type="AlphaFoldDB" id="A0A654ZL12"/>
<evidence type="ECO:0000313" key="2">
    <source>
        <dbReference type="EMBL" id="CKS99657.1"/>
    </source>
</evidence>
<dbReference type="EMBL" id="CNFU01001476">
    <property type="protein sequence ID" value="CKT46353.1"/>
    <property type="molecule type" value="Genomic_DNA"/>
</dbReference>
<organism evidence="3 5">
    <name type="scientific">Mycobacterium tuberculosis</name>
    <dbReference type="NCBI Taxonomy" id="1773"/>
    <lineage>
        <taxon>Bacteria</taxon>
        <taxon>Bacillati</taxon>
        <taxon>Actinomycetota</taxon>
        <taxon>Actinomycetes</taxon>
        <taxon>Mycobacteriales</taxon>
        <taxon>Mycobacteriaceae</taxon>
        <taxon>Mycobacterium</taxon>
        <taxon>Mycobacterium tuberculosis complex</taxon>
    </lineage>
</organism>
<accession>A0A654ZL12</accession>
<dbReference type="Proteomes" id="UP000048948">
    <property type="component" value="Unassembled WGS sequence"/>
</dbReference>
<gene>
    <name evidence="2" type="ORF">ERS027646_02807</name>
    <name evidence="3" type="ORF">ERS027661_04392</name>
</gene>
<feature type="compositionally biased region" description="Basic and acidic residues" evidence="1">
    <location>
        <begin position="1"/>
        <end position="12"/>
    </location>
</feature>
<feature type="region of interest" description="Disordered" evidence="1">
    <location>
        <begin position="1"/>
        <end position="29"/>
    </location>
</feature>
<evidence type="ECO:0000313" key="3">
    <source>
        <dbReference type="EMBL" id="CKT46353.1"/>
    </source>
</evidence>
<dbReference type="Proteomes" id="UP000049023">
    <property type="component" value="Unassembled WGS sequence"/>
</dbReference>
<dbReference type="EMBL" id="CNGE01000565">
    <property type="protein sequence ID" value="CKS99657.1"/>
    <property type="molecule type" value="Genomic_DNA"/>
</dbReference>
<proteinExistence type="predicted"/>
<evidence type="ECO:0000313" key="5">
    <source>
        <dbReference type="Proteomes" id="UP000049023"/>
    </source>
</evidence>
<sequence length="247" mass="26792">MATQEQHGRRLGEPVGQLGHRSGRRDHPGHQVRHRFQFVVLALDLVGVFGAAGLRQGKAEQIVGSNLRQKRFCGRHTDLRAGAGVEHRVALARDLRAVGVADRQHLGFLLLGVSDRFQRVGGFPGLRDRHHQGATVQHRIPIPKLAGEFHFHGQPRPVLDRVLGQQPGVICGTAGHHEHLVDLAQFLVAQPLLVEHDPATHEVSEQGVGHRGGLLGDLLEHEVLVAALFGGSQIPVDVEGAEIAPSL</sequence>